<comment type="caution">
    <text evidence="3">The sequence shown here is derived from an EMBL/GenBank/DDBJ whole genome shotgun (WGS) entry which is preliminary data.</text>
</comment>
<feature type="transmembrane region" description="Helical" evidence="2">
    <location>
        <begin position="62"/>
        <end position="86"/>
    </location>
</feature>
<keyword evidence="2" id="KW-1133">Transmembrane helix</keyword>
<protein>
    <recommendedName>
        <fullName evidence="5">DUF202 domain-containing protein</fullName>
    </recommendedName>
</protein>
<feature type="region of interest" description="Disordered" evidence="1">
    <location>
        <begin position="1"/>
        <end position="47"/>
    </location>
</feature>
<gene>
    <name evidence="3" type="ORF">GCM10009663_43840</name>
</gene>
<feature type="transmembrane region" description="Helical" evidence="2">
    <location>
        <begin position="92"/>
        <end position="113"/>
    </location>
</feature>
<reference evidence="3 4" key="1">
    <citation type="journal article" date="2019" name="Int. J. Syst. Evol. Microbiol.">
        <title>The Global Catalogue of Microorganisms (GCM) 10K type strain sequencing project: providing services to taxonomists for standard genome sequencing and annotation.</title>
        <authorList>
            <consortium name="The Broad Institute Genomics Platform"/>
            <consortium name="The Broad Institute Genome Sequencing Center for Infectious Disease"/>
            <person name="Wu L."/>
            <person name="Ma J."/>
        </authorList>
    </citation>
    <scope>NUCLEOTIDE SEQUENCE [LARGE SCALE GENOMIC DNA]</scope>
    <source>
        <strain evidence="3 4">JCM 13002</strain>
    </source>
</reference>
<keyword evidence="2" id="KW-0812">Transmembrane</keyword>
<dbReference type="EMBL" id="BAAALD010000043">
    <property type="protein sequence ID" value="GAA1095886.1"/>
    <property type="molecule type" value="Genomic_DNA"/>
</dbReference>
<dbReference type="Proteomes" id="UP001499987">
    <property type="component" value="Unassembled WGS sequence"/>
</dbReference>
<accession>A0ABN1TNR2</accession>
<evidence type="ECO:0000313" key="4">
    <source>
        <dbReference type="Proteomes" id="UP001499987"/>
    </source>
</evidence>
<evidence type="ECO:0000313" key="3">
    <source>
        <dbReference type="EMBL" id="GAA1095886.1"/>
    </source>
</evidence>
<feature type="compositionally biased region" description="Basic and acidic residues" evidence="1">
    <location>
        <begin position="1"/>
        <end position="22"/>
    </location>
</feature>
<dbReference type="RefSeq" id="WP_344625339.1">
    <property type="nucleotide sequence ID" value="NZ_BAAALD010000043.1"/>
</dbReference>
<evidence type="ECO:0008006" key="5">
    <source>
        <dbReference type="Google" id="ProtNLM"/>
    </source>
</evidence>
<name>A0ABN1TNR2_9ACTN</name>
<sequence length="128" mass="14027">MNSRKHVPDGDRRPGERHDFPHAPHGPGRTSPQWWPQGPVRRGTEPVTARTDLELRRLLSRVFLGFFAVGTVAFAVLAGTAGTGVAPNRTTFAVFALLCLAFAGIAALDLMVIRRRMAAGQGRDRNER</sequence>
<keyword evidence="2" id="KW-0472">Membrane</keyword>
<evidence type="ECO:0000256" key="1">
    <source>
        <dbReference type="SAM" id="MobiDB-lite"/>
    </source>
</evidence>
<evidence type="ECO:0000256" key="2">
    <source>
        <dbReference type="SAM" id="Phobius"/>
    </source>
</evidence>
<keyword evidence="4" id="KW-1185">Reference proteome</keyword>
<proteinExistence type="predicted"/>
<organism evidence="3 4">
    <name type="scientific">Kitasatospora arboriphila</name>
    <dbReference type="NCBI Taxonomy" id="258052"/>
    <lineage>
        <taxon>Bacteria</taxon>
        <taxon>Bacillati</taxon>
        <taxon>Actinomycetota</taxon>
        <taxon>Actinomycetes</taxon>
        <taxon>Kitasatosporales</taxon>
        <taxon>Streptomycetaceae</taxon>
        <taxon>Kitasatospora</taxon>
    </lineage>
</organism>